<proteinExistence type="predicted"/>
<gene>
    <name evidence="2" type="primary">m562R</name>
    <name evidence="2" type="ORF">MT325_m562R</name>
</gene>
<keyword evidence="1" id="KW-0812">Transmembrane</keyword>
<organism evidence="2 3">
    <name type="scientific">Paramecium bursaria Chlorella virus MT325</name>
    <name type="common">PBCV-MT325</name>
    <dbReference type="NCBI Taxonomy" id="346932"/>
    <lineage>
        <taxon>Viruses</taxon>
        <taxon>Varidnaviria</taxon>
        <taxon>Bamfordvirae</taxon>
        <taxon>Nucleocytoviricota</taxon>
        <taxon>Megaviricetes</taxon>
        <taxon>Algavirales</taxon>
        <taxon>Phycodnaviridae</taxon>
        <taxon>Chlorovirus</taxon>
        <taxon>Chlorovirus conductrix</taxon>
        <taxon>Paramecium bursaria Chlorella virus A1</taxon>
    </lineage>
</organism>
<keyword evidence="1" id="KW-0472">Membrane</keyword>
<evidence type="ECO:0000313" key="2">
    <source>
        <dbReference type="EMBL" id="ABT14116.1"/>
    </source>
</evidence>
<name>A7IUU2_PBCVM</name>
<dbReference type="EMBL" id="DQ491001">
    <property type="protein sequence ID" value="ABT14116.1"/>
    <property type="molecule type" value="Genomic_DNA"/>
</dbReference>
<evidence type="ECO:0000313" key="3">
    <source>
        <dbReference type="Proteomes" id="UP000246715"/>
    </source>
</evidence>
<reference evidence="2 3" key="1">
    <citation type="journal article" date="2007" name="Virology">
        <title>Sequence and annotation of the 314-kb MT325 and the 321-kb FR483 viruses that infect Chlorella Pbi.</title>
        <authorList>
            <person name="Fitzgerald L.A."/>
            <person name="Graves M.V."/>
            <person name="Li X."/>
            <person name="Feldblyum T."/>
            <person name="Hartigan J."/>
            <person name="Van Etten J.L."/>
        </authorList>
    </citation>
    <scope>NUCLEOTIDE SEQUENCE [LARGE SCALE GENOMIC DNA]</scope>
    <source>
        <strain evidence="2 3">MT325</strain>
    </source>
</reference>
<evidence type="ECO:0000256" key="1">
    <source>
        <dbReference type="SAM" id="Phobius"/>
    </source>
</evidence>
<dbReference type="Proteomes" id="UP000246715">
    <property type="component" value="Segment"/>
</dbReference>
<organismHost>
    <name type="scientific">Paramecium bursaria</name>
    <dbReference type="NCBI Taxonomy" id="74790"/>
</organismHost>
<sequence length="152" mass="17061">MIAYLVNALVVVIPLCLLEEDVIQENANGNCKTRFQNIVHSQVLAQCHYYDMYIFYIFIFTLLLAKHLLKVLCLHHSHASVLALLVFLELCFCHDGAERHGHIRRLHGAGGNVGRLALLLHVLSLGIPLLKECIVKHADLLRGKIAGITHLQ</sequence>
<feature type="transmembrane region" description="Helical" evidence="1">
    <location>
        <begin position="50"/>
        <end position="69"/>
    </location>
</feature>
<keyword evidence="1" id="KW-1133">Transmembrane helix</keyword>
<protein>
    <submittedName>
        <fullName evidence="2">Uncharacterized protein m562R</fullName>
    </submittedName>
</protein>
<accession>A7IUU2</accession>